<evidence type="ECO:0000259" key="4">
    <source>
        <dbReference type="Pfam" id="PF13962"/>
    </source>
</evidence>
<evidence type="ECO:0000256" key="2">
    <source>
        <dbReference type="SAM" id="MobiDB-lite"/>
    </source>
</evidence>
<dbReference type="PANTHER" id="PTHR24177">
    <property type="entry name" value="CASKIN"/>
    <property type="match status" value="1"/>
</dbReference>
<proteinExistence type="predicted"/>
<keyword evidence="3" id="KW-1133">Transmembrane helix</keyword>
<dbReference type="Pfam" id="PF00023">
    <property type="entry name" value="Ank"/>
    <property type="match status" value="1"/>
</dbReference>
<evidence type="ECO:0000313" key="6">
    <source>
        <dbReference type="Proteomes" id="UP000316621"/>
    </source>
</evidence>
<gene>
    <name evidence="5" type="ORF">C5167_046646</name>
</gene>
<protein>
    <recommendedName>
        <fullName evidence="4">PGG domain-containing protein</fullName>
    </recommendedName>
</protein>
<dbReference type="InterPro" id="IPR036770">
    <property type="entry name" value="Ankyrin_rpt-contain_sf"/>
</dbReference>
<dbReference type="EMBL" id="CM010725">
    <property type="protein sequence ID" value="RZC83856.1"/>
    <property type="molecule type" value="Genomic_DNA"/>
</dbReference>
<dbReference type="InterPro" id="IPR002110">
    <property type="entry name" value="Ankyrin_rpt"/>
</dbReference>
<keyword evidence="1" id="KW-0040">ANK repeat</keyword>
<feature type="transmembrane region" description="Helical" evidence="3">
    <location>
        <begin position="849"/>
        <end position="874"/>
    </location>
</feature>
<feature type="repeat" description="ANK" evidence="1">
    <location>
        <begin position="317"/>
        <end position="341"/>
    </location>
</feature>
<dbReference type="PROSITE" id="PS50297">
    <property type="entry name" value="ANK_REP_REGION"/>
    <property type="match status" value="1"/>
</dbReference>
<dbReference type="AlphaFoldDB" id="A0A4Y7LF54"/>
<sequence>MSSTITTTAEGDHAHRLHEAVVRSTTQIVESQQAAMEAMFCKLIECQAYNHHQIVPSNIQKEEAGEVVENELPGDNKQLHKEDEDQVGEEAPVADGRVTHEINEEDDDQVNEEALLEDAQVTQDLNEEDDQVNEEALLEDVQVTQELNEEDDQVNGEAPVEHGQVTQGLTEEDFLLLFARLLTEGQVTHEINEENDDQVNEDGQVTHEINEEDGDQVNEEAPVTVEIHEEGAHRESVCDFSGLEPLCEAVDQKDWKTAIKYVMSNQTTIEEIFRVRDLGKEIEVIFGKAVFASQWNLVEEIAKLAPPKALERLNALNGFTILHMAAAYGNIKIVQALVNKNPYLTQIRCSRGTGGLVPLTLASMSASDDQKEILEYLYPVTRDYVSQVTGDAGPSPFANSMGACLVIALIEADSYGTALSICRQFPYLVKQMVAVAEGEYSLLQKIVERPFSFLSGANLTWWERSIYSLIEVNMDRPMDYDITIDKDKLSPGSSKGTKKDEENPPETSKGSATSEGISTDYKGNITGYISVYLRRYLMLVPHVKQLYNKKLMHQQAVALVKNGLTSLYESKTNLQLENYFSNSSIMSTAIKYGSTEFVLECLGTFRFLIYHPDLSLKISKMVIEERNVKMFNYICEENEKLKRDRLSFLDENKNTILHYAATLASTRQLNSIPGAAFQVQKQMQWFKGVESIVLRKDRFVRNGDGHTARFLFTENHKELMGKGETWMKDTSGSCMLVGALIATVAFAAALTVPGGNVSDNSSNTGIPVFLQKKSFMVFAIADALALFSSITSVMMFLTVYTSRYSEEDFLKSLPQKMIIGLATLFLSMATILVSFGAAFTIVLGKRFSWAPIAMALFGCVPVFLFGFLQFPFFVGMVRSTFWPIIFWKRKLRI</sequence>
<feature type="domain" description="PGG" evidence="4">
    <location>
        <begin position="725"/>
        <end position="841"/>
    </location>
</feature>
<accession>A0A4Y7LF54</accession>
<dbReference type="InterPro" id="IPR026961">
    <property type="entry name" value="PGG_dom"/>
</dbReference>
<evidence type="ECO:0000256" key="3">
    <source>
        <dbReference type="SAM" id="Phobius"/>
    </source>
</evidence>
<keyword evidence="3" id="KW-0472">Membrane</keyword>
<keyword evidence="6" id="KW-1185">Reference proteome</keyword>
<feature type="region of interest" description="Disordered" evidence="2">
    <location>
        <begin position="484"/>
        <end position="515"/>
    </location>
</feature>
<dbReference type="GO" id="GO:0016020">
    <property type="term" value="C:membrane"/>
    <property type="evidence" value="ECO:0007669"/>
    <property type="project" value="TreeGrafter"/>
</dbReference>
<evidence type="ECO:0000313" key="5">
    <source>
        <dbReference type="EMBL" id="RZC83856.1"/>
    </source>
</evidence>
<dbReference type="SUPFAM" id="SSF48403">
    <property type="entry name" value="Ankyrin repeat"/>
    <property type="match status" value="1"/>
</dbReference>
<reference evidence="5 6" key="1">
    <citation type="journal article" date="2018" name="Science">
        <title>The opium poppy genome and morphinan production.</title>
        <authorList>
            <person name="Guo L."/>
            <person name="Winzer T."/>
            <person name="Yang X."/>
            <person name="Li Y."/>
            <person name="Ning Z."/>
            <person name="He Z."/>
            <person name="Teodor R."/>
            <person name="Lu Y."/>
            <person name="Bowser T.A."/>
            <person name="Graham I.A."/>
            <person name="Ye K."/>
        </authorList>
    </citation>
    <scope>NUCLEOTIDE SEQUENCE [LARGE SCALE GENOMIC DNA]</scope>
    <source>
        <strain evidence="6">cv. HN1</strain>
        <tissue evidence="5">Leaves</tissue>
    </source>
</reference>
<dbReference type="Gene3D" id="1.25.40.20">
    <property type="entry name" value="Ankyrin repeat-containing domain"/>
    <property type="match status" value="1"/>
</dbReference>
<dbReference type="Pfam" id="PF13962">
    <property type="entry name" value="PGG"/>
    <property type="match status" value="1"/>
</dbReference>
<feature type="region of interest" description="Disordered" evidence="2">
    <location>
        <begin position="72"/>
        <end position="98"/>
    </location>
</feature>
<name>A0A4Y7LF54_PAPSO</name>
<feature type="transmembrane region" description="Helical" evidence="3">
    <location>
        <begin position="775"/>
        <end position="797"/>
    </location>
</feature>
<dbReference type="SMART" id="SM00248">
    <property type="entry name" value="ANK"/>
    <property type="match status" value="1"/>
</dbReference>
<organism evidence="5 6">
    <name type="scientific">Papaver somniferum</name>
    <name type="common">Opium poppy</name>
    <dbReference type="NCBI Taxonomy" id="3469"/>
    <lineage>
        <taxon>Eukaryota</taxon>
        <taxon>Viridiplantae</taxon>
        <taxon>Streptophyta</taxon>
        <taxon>Embryophyta</taxon>
        <taxon>Tracheophyta</taxon>
        <taxon>Spermatophyta</taxon>
        <taxon>Magnoliopsida</taxon>
        <taxon>Ranunculales</taxon>
        <taxon>Papaveraceae</taxon>
        <taxon>Papaveroideae</taxon>
        <taxon>Papaver</taxon>
    </lineage>
</organism>
<dbReference type="Proteomes" id="UP000316621">
    <property type="component" value="Chromosome 11"/>
</dbReference>
<feature type="compositionally biased region" description="Polar residues" evidence="2">
    <location>
        <begin position="505"/>
        <end position="515"/>
    </location>
</feature>
<dbReference type="PANTHER" id="PTHR24177:SF365">
    <property type="entry name" value="ANKYRIN REPEAT-CONTAINING PROTEIN NPR4-LIKE ISOFORM X1"/>
    <property type="match status" value="1"/>
</dbReference>
<feature type="transmembrane region" description="Helical" evidence="3">
    <location>
        <begin position="818"/>
        <end position="843"/>
    </location>
</feature>
<keyword evidence="3" id="KW-0812">Transmembrane</keyword>
<dbReference type="Gramene" id="RZC83856">
    <property type="protein sequence ID" value="RZC83856"/>
    <property type="gene ID" value="C5167_046646"/>
</dbReference>
<dbReference type="PROSITE" id="PS50088">
    <property type="entry name" value="ANK_REPEAT"/>
    <property type="match status" value="1"/>
</dbReference>
<evidence type="ECO:0000256" key="1">
    <source>
        <dbReference type="PROSITE-ProRule" id="PRU00023"/>
    </source>
</evidence>